<evidence type="ECO:0000313" key="2">
    <source>
        <dbReference type="EMBL" id="RCW64562.1"/>
    </source>
</evidence>
<feature type="transmembrane region" description="Helical" evidence="1">
    <location>
        <begin position="214"/>
        <end position="232"/>
    </location>
</feature>
<protein>
    <submittedName>
        <fullName evidence="2">Putative membrane protein YkvI</fullName>
    </submittedName>
</protein>
<dbReference type="Proteomes" id="UP000252585">
    <property type="component" value="Unassembled WGS sequence"/>
</dbReference>
<name>A0A368X9D9_9BACI</name>
<sequence length="350" mass="39278">MLSIDIGGEAMWRNGLKWIFLIVGTMIGAGYASGRELWQFFGPESGLAIFIFTLLLMIAIYVAMSISRNLHTEHYFPLLETLVGRKIAKIYDAMIIFYLFSTTSIMFAGSGATFEAFYLPYWLGIMIIITALILVFTYDIEGVLVINSFILPLLLTGLLIVLIDFTLRNDLSFVTDLAYQSNWKAAFTFTALNMLSIIAVIGAVGNNIKTKQEIWIAAVGSSVILGAISFIYNNSLIQIKEEILVYEIPLFAILKDYPFSLYIVISILLWCAIFTTAIASTLGLVSRLKQFIHLPLWKITIILSCLMLPLVSIGFSTLIKYIYPLYGMLNLYLLSALILNPFITKIEKKV</sequence>
<feature type="transmembrane region" description="Helical" evidence="1">
    <location>
        <begin position="296"/>
        <end position="315"/>
    </location>
</feature>
<accession>A0A368X9D9</accession>
<feature type="transmembrane region" description="Helical" evidence="1">
    <location>
        <begin position="119"/>
        <end position="136"/>
    </location>
</feature>
<keyword evidence="3" id="KW-1185">Reference proteome</keyword>
<feature type="transmembrane region" description="Helical" evidence="1">
    <location>
        <begin position="259"/>
        <end position="284"/>
    </location>
</feature>
<dbReference type="InterPro" id="IPR038728">
    <property type="entry name" value="YkvI-like"/>
</dbReference>
<dbReference type="PANTHER" id="PTHR37814">
    <property type="entry name" value="CONSERVED MEMBRANE PROTEIN"/>
    <property type="match status" value="1"/>
</dbReference>
<evidence type="ECO:0000313" key="3">
    <source>
        <dbReference type="Proteomes" id="UP000252585"/>
    </source>
</evidence>
<dbReference type="PANTHER" id="PTHR37814:SF1">
    <property type="entry name" value="MEMBRANE PROTEIN"/>
    <property type="match status" value="1"/>
</dbReference>
<keyword evidence="1" id="KW-0812">Transmembrane</keyword>
<comment type="caution">
    <text evidence="2">The sequence shown here is derived from an EMBL/GenBank/DDBJ whole genome shotgun (WGS) entry which is preliminary data.</text>
</comment>
<feature type="transmembrane region" description="Helical" evidence="1">
    <location>
        <begin position="46"/>
        <end position="66"/>
    </location>
</feature>
<feature type="transmembrane region" description="Helical" evidence="1">
    <location>
        <begin position="16"/>
        <end position="34"/>
    </location>
</feature>
<keyword evidence="1" id="KW-0472">Membrane</keyword>
<dbReference type="AlphaFoldDB" id="A0A368X9D9"/>
<organism evidence="2 3">
    <name type="scientific">Saliterribacillus persicus</name>
    <dbReference type="NCBI Taxonomy" id="930114"/>
    <lineage>
        <taxon>Bacteria</taxon>
        <taxon>Bacillati</taxon>
        <taxon>Bacillota</taxon>
        <taxon>Bacilli</taxon>
        <taxon>Bacillales</taxon>
        <taxon>Bacillaceae</taxon>
        <taxon>Saliterribacillus</taxon>
    </lineage>
</organism>
<proteinExistence type="predicted"/>
<keyword evidence="1" id="KW-1133">Transmembrane helix</keyword>
<feature type="transmembrane region" description="Helical" evidence="1">
    <location>
        <begin position="183"/>
        <end position="202"/>
    </location>
</feature>
<reference evidence="2 3" key="1">
    <citation type="submission" date="2018-07" db="EMBL/GenBank/DDBJ databases">
        <title>Genomic Encyclopedia of Type Strains, Phase IV (KMG-IV): sequencing the most valuable type-strain genomes for metagenomic binning, comparative biology and taxonomic classification.</title>
        <authorList>
            <person name="Goeker M."/>
        </authorList>
    </citation>
    <scope>NUCLEOTIDE SEQUENCE [LARGE SCALE GENOMIC DNA]</scope>
    <source>
        <strain evidence="2 3">DSM 27696</strain>
    </source>
</reference>
<feature type="transmembrane region" description="Helical" evidence="1">
    <location>
        <begin position="143"/>
        <end position="163"/>
    </location>
</feature>
<gene>
    <name evidence="2" type="ORF">DFR57_11346</name>
</gene>
<feature type="transmembrane region" description="Helical" evidence="1">
    <location>
        <begin position="321"/>
        <end position="343"/>
    </location>
</feature>
<evidence type="ECO:0000256" key="1">
    <source>
        <dbReference type="SAM" id="Phobius"/>
    </source>
</evidence>
<feature type="transmembrane region" description="Helical" evidence="1">
    <location>
        <begin position="87"/>
        <end position="107"/>
    </location>
</feature>
<dbReference type="EMBL" id="QPJJ01000013">
    <property type="protein sequence ID" value="RCW64562.1"/>
    <property type="molecule type" value="Genomic_DNA"/>
</dbReference>